<evidence type="ECO:0000313" key="2">
    <source>
        <dbReference type="Proteomes" id="UP001160334"/>
    </source>
</evidence>
<dbReference type="EMBL" id="JARXVC010000023">
    <property type="protein sequence ID" value="MDH6284501.1"/>
    <property type="molecule type" value="Genomic_DNA"/>
</dbReference>
<keyword evidence="2" id="KW-1185">Reference proteome</keyword>
<accession>A0ABT6MJK7</accession>
<protein>
    <submittedName>
        <fullName evidence="1">Uncharacterized protein</fullName>
    </submittedName>
</protein>
<gene>
    <name evidence="1" type="ORF">M2280_005761</name>
</gene>
<sequence length="172" mass="19027">MTETTTNRYGDEIRVGQHWLDPATRDDRRTLRVDRFEDAGSLGTVAVCTVVAVYSSSEHGVSHPDRVVEINVDRLRARPSARGYQLATGTFVVRVADRRHSPFGLATIRTITLDAICPLCSGPRGVPFDYDFVNDGEVLTCDQWLNPCGHFDMYNNVLVEAERAQAAAVSEG</sequence>
<name>A0ABT6MJK7_9NOCA</name>
<comment type="caution">
    <text evidence="1">The sequence shown here is derived from an EMBL/GenBank/DDBJ whole genome shotgun (WGS) entry which is preliminary data.</text>
</comment>
<organism evidence="1 2">
    <name type="scientific">Prescottella agglutinans</name>
    <dbReference type="NCBI Taxonomy" id="1644129"/>
    <lineage>
        <taxon>Bacteria</taxon>
        <taxon>Bacillati</taxon>
        <taxon>Actinomycetota</taxon>
        <taxon>Actinomycetes</taxon>
        <taxon>Mycobacteriales</taxon>
        <taxon>Nocardiaceae</taxon>
        <taxon>Prescottella</taxon>
    </lineage>
</organism>
<reference evidence="1 2" key="1">
    <citation type="submission" date="2023-04" db="EMBL/GenBank/DDBJ databases">
        <title>Forest soil microbial communities from Buena Vista Peninsula, Colon Province, Panama.</title>
        <authorList>
            <person name="Bouskill N."/>
        </authorList>
    </citation>
    <scope>NUCLEOTIDE SEQUENCE [LARGE SCALE GENOMIC DNA]</scope>
    <source>
        <strain evidence="1 2">CFH S0262</strain>
    </source>
</reference>
<dbReference type="Proteomes" id="UP001160334">
    <property type="component" value="Unassembled WGS sequence"/>
</dbReference>
<proteinExistence type="predicted"/>
<evidence type="ECO:0000313" key="1">
    <source>
        <dbReference type="EMBL" id="MDH6284501.1"/>
    </source>
</evidence>
<dbReference type="RefSeq" id="WP_280763719.1">
    <property type="nucleotide sequence ID" value="NZ_JARXVC010000023.1"/>
</dbReference>